<reference evidence="1 2" key="1">
    <citation type="journal article" date="2012" name="J. Bacteriol.">
        <title>Draft Genome Sequences for Two Metal-Reducing Pelosinus fermentans Strains Isolated from a Cr(VI)-Contaminated Site and for Type Strain R7.</title>
        <authorList>
            <person name="Brown S.D."/>
            <person name="Podar M."/>
            <person name="Klingeman D.M."/>
            <person name="Johnson C.M."/>
            <person name="Yang Z.K."/>
            <person name="Utturkar S.M."/>
            <person name="Land M.L."/>
            <person name="Mosher J.J."/>
            <person name="Hurt R.A.Jr."/>
            <person name="Phelps T.J."/>
            <person name="Palumbo A.V."/>
            <person name="Arkin A.P."/>
            <person name="Hazen T.C."/>
            <person name="Elias D.A."/>
        </authorList>
    </citation>
    <scope>NUCLEOTIDE SEQUENCE [LARGE SCALE GENOMIC DNA]</scope>
    <source>
        <strain evidence="1 2">B4</strain>
    </source>
</reference>
<name>I9B1D8_9FIRM</name>
<dbReference type="Proteomes" id="UP000004324">
    <property type="component" value="Unassembled WGS sequence"/>
</dbReference>
<dbReference type="EMBL" id="AKVJ01000022">
    <property type="protein sequence ID" value="EIW18947.1"/>
    <property type="molecule type" value="Genomic_DNA"/>
</dbReference>
<comment type="caution">
    <text evidence="1">The sequence shown here is derived from an EMBL/GenBank/DDBJ whole genome shotgun (WGS) entry which is preliminary data.</text>
</comment>
<proteinExistence type="predicted"/>
<dbReference type="PATRIC" id="fig|1149862.3.peg.1896"/>
<sequence>MKKKNLFESAMESMEMVSLNIPLQEVSSEYYYSNIAAKEYEGELRAALPQSLHWTLCQLIDKHNEMEAASIALSYKQGFSDSVRFFMQALSWETSRR</sequence>
<dbReference type="OrthoDB" id="1682642at2"/>
<accession>I9B1D8</accession>
<evidence type="ECO:0000313" key="1">
    <source>
        <dbReference type="EMBL" id="EIW18947.1"/>
    </source>
</evidence>
<protein>
    <submittedName>
        <fullName evidence="1">Uncharacterized protein</fullName>
    </submittedName>
</protein>
<organism evidence="1 2">
    <name type="scientific">Pelosinus fermentans B4</name>
    <dbReference type="NCBI Taxonomy" id="1149862"/>
    <lineage>
        <taxon>Bacteria</taxon>
        <taxon>Bacillati</taxon>
        <taxon>Bacillota</taxon>
        <taxon>Negativicutes</taxon>
        <taxon>Selenomonadales</taxon>
        <taxon>Sporomusaceae</taxon>
        <taxon>Pelosinus</taxon>
    </lineage>
</organism>
<keyword evidence="2" id="KW-1185">Reference proteome</keyword>
<dbReference type="RefSeq" id="WP_007933439.1">
    <property type="nucleotide sequence ID" value="NZ_AKVJ01000022.1"/>
</dbReference>
<evidence type="ECO:0000313" key="2">
    <source>
        <dbReference type="Proteomes" id="UP000004324"/>
    </source>
</evidence>
<dbReference type="AlphaFoldDB" id="I9B1D8"/>
<gene>
    <name evidence="1" type="ORF">FB4_0472</name>
</gene>